<comment type="caution">
    <text evidence="2">The sequence shown here is derived from an EMBL/GenBank/DDBJ whole genome shotgun (WGS) entry which is preliminary data.</text>
</comment>
<keyword evidence="1" id="KW-0472">Membrane</keyword>
<protein>
    <submittedName>
        <fullName evidence="2">Uncharacterized protein</fullName>
    </submittedName>
</protein>
<dbReference type="EMBL" id="JAIZPD010000002">
    <property type="protein sequence ID" value="KAH0966608.1"/>
    <property type="molecule type" value="Genomic_DNA"/>
</dbReference>
<gene>
    <name evidence="2" type="ORF">HRG_02017</name>
</gene>
<evidence type="ECO:0000313" key="3">
    <source>
        <dbReference type="Proteomes" id="UP000824596"/>
    </source>
</evidence>
<dbReference type="RefSeq" id="XP_044724121.1">
    <property type="nucleotide sequence ID" value="XM_044860488.1"/>
</dbReference>
<accession>A0A9P8N1R0</accession>
<evidence type="ECO:0000313" key="2">
    <source>
        <dbReference type="EMBL" id="KAH0966608.1"/>
    </source>
</evidence>
<name>A0A9P8N1R0_9HYPO</name>
<keyword evidence="1" id="KW-1133">Transmembrane helix</keyword>
<dbReference type="Proteomes" id="UP000824596">
    <property type="component" value="Unassembled WGS sequence"/>
</dbReference>
<keyword evidence="3" id="KW-1185">Reference proteome</keyword>
<keyword evidence="1" id="KW-0812">Transmembrane</keyword>
<sequence length="185" mass="20365">MKNYKPPSSLWNTIVLSGWATRTVTISSIFIRIAISLQSGLITAMLASMIIENRGVYLPQLPALSIMRSVSSGAHNLMEPLASGPRDLEQLCYGALAILVLATSLASNFTSTLLLADFGTVDVPAAAKHEAVPAGIDKTYETTGVDYWRNMTDKQVKAHLKCQDLHRAIYWINQTELQEDERKSL</sequence>
<reference evidence="2" key="1">
    <citation type="submission" date="2021-09" db="EMBL/GenBank/DDBJ databases">
        <title>A high-quality genome of the endoparasitic fungus Hirsutella rhossiliensis with a comparison of Hirsutella genomes reveals transposable elements contributing to genome size variation.</title>
        <authorList>
            <person name="Lin R."/>
            <person name="Jiao Y."/>
            <person name="Sun X."/>
            <person name="Ling J."/>
            <person name="Xie B."/>
            <person name="Cheng X."/>
        </authorList>
    </citation>
    <scope>NUCLEOTIDE SEQUENCE</scope>
    <source>
        <strain evidence="2">HR02</strain>
    </source>
</reference>
<dbReference type="GeneID" id="68351146"/>
<feature type="transmembrane region" description="Helical" evidence="1">
    <location>
        <begin position="29"/>
        <end position="51"/>
    </location>
</feature>
<dbReference type="OrthoDB" id="5428040at2759"/>
<evidence type="ECO:0000256" key="1">
    <source>
        <dbReference type="SAM" id="Phobius"/>
    </source>
</evidence>
<dbReference type="AlphaFoldDB" id="A0A9P8N1R0"/>
<proteinExistence type="predicted"/>
<organism evidence="2 3">
    <name type="scientific">Hirsutella rhossiliensis</name>
    <dbReference type="NCBI Taxonomy" id="111463"/>
    <lineage>
        <taxon>Eukaryota</taxon>
        <taxon>Fungi</taxon>
        <taxon>Dikarya</taxon>
        <taxon>Ascomycota</taxon>
        <taxon>Pezizomycotina</taxon>
        <taxon>Sordariomycetes</taxon>
        <taxon>Hypocreomycetidae</taxon>
        <taxon>Hypocreales</taxon>
        <taxon>Ophiocordycipitaceae</taxon>
        <taxon>Hirsutella</taxon>
    </lineage>
</organism>